<keyword evidence="2" id="KW-0813">Transport</keyword>
<dbReference type="InterPro" id="IPR030660">
    <property type="entry name" value="ABC_branched_ATPase_LivF/BraG"/>
</dbReference>
<dbReference type="EMBL" id="CP121689">
    <property type="protein sequence ID" value="WZL77050.1"/>
    <property type="molecule type" value="Genomic_DNA"/>
</dbReference>
<evidence type="ECO:0000256" key="5">
    <source>
        <dbReference type="ARBA" id="ARBA00022970"/>
    </source>
</evidence>
<dbReference type="InterPro" id="IPR052156">
    <property type="entry name" value="BCAA_Transport_ATP-bd_LivF"/>
</dbReference>
<keyword evidence="5" id="KW-0029">Amino-acid transport</keyword>
<dbReference type="Proteomes" id="UP001461341">
    <property type="component" value="Chromosome"/>
</dbReference>
<dbReference type="PIRSF" id="PIRSF039137">
    <property type="entry name" value="ABC_branched_ATPase"/>
    <property type="match status" value="1"/>
</dbReference>
<dbReference type="InterPro" id="IPR003439">
    <property type="entry name" value="ABC_transporter-like_ATP-bd"/>
</dbReference>
<reference evidence="7 8" key="1">
    <citation type="submission" date="2023-03" db="EMBL/GenBank/DDBJ databases">
        <title>Novel Species.</title>
        <authorList>
            <person name="Ma S."/>
        </authorList>
    </citation>
    <scope>NUCLEOTIDE SEQUENCE [LARGE SCALE GENOMIC DNA]</scope>
    <source>
        <strain evidence="7 8">B11</strain>
    </source>
</reference>
<dbReference type="SUPFAM" id="SSF52540">
    <property type="entry name" value="P-loop containing nucleoside triphosphate hydrolases"/>
    <property type="match status" value="1"/>
</dbReference>
<gene>
    <name evidence="7" type="ORF">QBE54_04835</name>
</gene>
<feature type="domain" description="ABC transporter" evidence="6">
    <location>
        <begin position="4"/>
        <end position="236"/>
    </location>
</feature>
<dbReference type="PANTHER" id="PTHR43820">
    <property type="entry name" value="HIGH-AFFINITY BRANCHED-CHAIN AMINO ACID TRANSPORT ATP-BINDING PROTEIN LIVF"/>
    <property type="match status" value="1"/>
</dbReference>
<dbReference type="GO" id="GO:0005524">
    <property type="term" value="F:ATP binding"/>
    <property type="evidence" value="ECO:0007669"/>
    <property type="project" value="UniProtKB-KW"/>
</dbReference>
<name>A0ABZ2YGY6_9BACT</name>
<sequence>MSLLELKNVGVKYGVIPAIQRINLKVEQGQIVSLIGANGAGKTTTLKSVVGVLKPFQGQIFYQGEEITSKPAPWRVRKGICLVPEGRGIFNRLSVKENLLIGAYHRQNEVEIQKDLEMVYNLFPRLKERENQIAGTLSGGEQQMLALGRGLMSRPQLMLLDEPSLGLAPLVVKELYELIQEIRKKGVTILLVEQNAVMAIKVSDYVYVLETGEVKMEGPPEEIESLEDVRRVYLGG</sequence>
<evidence type="ECO:0000313" key="7">
    <source>
        <dbReference type="EMBL" id="WZL77050.1"/>
    </source>
</evidence>
<keyword evidence="3" id="KW-0547">Nucleotide-binding</keyword>
<protein>
    <submittedName>
        <fullName evidence="7">ABC transporter ATP-binding protein</fullName>
    </submittedName>
</protein>
<keyword evidence="8" id="KW-1185">Reference proteome</keyword>
<evidence type="ECO:0000256" key="1">
    <source>
        <dbReference type="ARBA" id="ARBA00005417"/>
    </source>
</evidence>
<evidence type="ECO:0000259" key="6">
    <source>
        <dbReference type="PROSITE" id="PS50893"/>
    </source>
</evidence>
<accession>A0ABZ2YGY6</accession>
<dbReference type="RefSeq" id="WP_369019216.1">
    <property type="nucleotide sequence ID" value="NZ_CP121689.1"/>
</dbReference>
<dbReference type="PROSITE" id="PS50893">
    <property type="entry name" value="ABC_TRANSPORTER_2"/>
    <property type="match status" value="1"/>
</dbReference>
<dbReference type="InterPro" id="IPR027417">
    <property type="entry name" value="P-loop_NTPase"/>
</dbReference>
<evidence type="ECO:0000256" key="4">
    <source>
        <dbReference type="ARBA" id="ARBA00022840"/>
    </source>
</evidence>
<dbReference type="SMART" id="SM00382">
    <property type="entry name" value="AAA"/>
    <property type="match status" value="1"/>
</dbReference>
<dbReference type="InterPro" id="IPR003593">
    <property type="entry name" value="AAA+_ATPase"/>
</dbReference>
<evidence type="ECO:0000256" key="3">
    <source>
        <dbReference type="ARBA" id="ARBA00022741"/>
    </source>
</evidence>
<evidence type="ECO:0000256" key="2">
    <source>
        <dbReference type="ARBA" id="ARBA00022448"/>
    </source>
</evidence>
<organism evidence="7 8">
    <name type="scientific">Thermatribacter velox</name>
    <dbReference type="NCBI Taxonomy" id="3039681"/>
    <lineage>
        <taxon>Bacteria</taxon>
        <taxon>Pseudomonadati</taxon>
        <taxon>Atribacterota</taxon>
        <taxon>Atribacteria</taxon>
        <taxon>Atribacterales</taxon>
        <taxon>Thermatribacteraceae</taxon>
        <taxon>Thermatribacter</taxon>
    </lineage>
</organism>
<proteinExistence type="inferred from homology"/>
<dbReference type="PROSITE" id="PS00211">
    <property type="entry name" value="ABC_TRANSPORTER_1"/>
    <property type="match status" value="1"/>
</dbReference>
<keyword evidence="4 7" id="KW-0067">ATP-binding</keyword>
<dbReference type="InterPro" id="IPR017871">
    <property type="entry name" value="ABC_transporter-like_CS"/>
</dbReference>
<dbReference type="PANTHER" id="PTHR43820:SF4">
    <property type="entry name" value="HIGH-AFFINITY BRANCHED-CHAIN AMINO ACID TRANSPORT ATP-BINDING PROTEIN LIVF"/>
    <property type="match status" value="1"/>
</dbReference>
<evidence type="ECO:0000313" key="8">
    <source>
        <dbReference type="Proteomes" id="UP001461341"/>
    </source>
</evidence>
<comment type="similarity">
    <text evidence="1">Belongs to the ABC transporter superfamily.</text>
</comment>
<dbReference type="CDD" id="cd03224">
    <property type="entry name" value="ABC_TM1139_LivF_branched"/>
    <property type="match status" value="1"/>
</dbReference>
<dbReference type="Pfam" id="PF00005">
    <property type="entry name" value="ABC_tran"/>
    <property type="match status" value="1"/>
</dbReference>
<dbReference type="Gene3D" id="3.40.50.300">
    <property type="entry name" value="P-loop containing nucleotide triphosphate hydrolases"/>
    <property type="match status" value="1"/>
</dbReference>